<sequence length="163" mass="18404">MAGFWVVAGDDIWSEKTKKKRRVWVLFFRVVGRPEVACGRWEEGDGGDGEREVAGSGEEKRGGPAAQFTGGQGRRGREDRWWPERRLVELLVVIVHGWRKERRGTAWGRGRRRPEEVRSQVVEARKKVAGVNGGWWPETRGKGEEKVSVCVVVICVLACVQPP</sequence>
<evidence type="ECO:0000256" key="1">
    <source>
        <dbReference type="SAM" id="MobiDB-lite"/>
    </source>
</evidence>
<protein>
    <submittedName>
        <fullName evidence="2">Uncharacterized protein</fullName>
    </submittedName>
</protein>
<evidence type="ECO:0000313" key="2">
    <source>
        <dbReference type="EMBL" id="MCE3052187.1"/>
    </source>
</evidence>
<gene>
    <name evidence="2" type="ORF">HAX54_051775</name>
</gene>
<dbReference type="Proteomes" id="UP000823775">
    <property type="component" value="Unassembled WGS sequence"/>
</dbReference>
<organism evidence="2 3">
    <name type="scientific">Datura stramonium</name>
    <name type="common">Jimsonweed</name>
    <name type="synonym">Common thornapple</name>
    <dbReference type="NCBI Taxonomy" id="4076"/>
    <lineage>
        <taxon>Eukaryota</taxon>
        <taxon>Viridiplantae</taxon>
        <taxon>Streptophyta</taxon>
        <taxon>Embryophyta</taxon>
        <taxon>Tracheophyta</taxon>
        <taxon>Spermatophyta</taxon>
        <taxon>Magnoliopsida</taxon>
        <taxon>eudicotyledons</taxon>
        <taxon>Gunneridae</taxon>
        <taxon>Pentapetalae</taxon>
        <taxon>asterids</taxon>
        <taxon>lamiids</taxon>
        <taxon>Solanales</taxon>
        <taxon>Solanaceae</taxon>
        <taxon>Solanoideae</taxon>
        <taxon>Datureae</taxon>
        <taxon>Datura</taxon>
    </lineage>
</organism>
<reference evidence="2 3" key="1">
    <citation type="journal article" date="2021" name="BMC Genomics">
        <title>Datura genome reveals duplications of psychoactive alkaloid biosynthetic genes and high mutation rate following tissue culture.</title>
        <authorList>
            <person name="Rajewski A."/>
            <person name="Carter-House D."/>
            <person name="Stajich J."/>
            <person name="Litt A."/>
        </authorList>
    </citation>
    <scope>NUCLEOTIDE SEQUENCE [LARGE SCALE GENOMIC DNA]</scope>
    <source>
        <strain evidence="2">AR-01</strain>
    </source>
</reference>
<feature type="compositionally biased region" description="Basic and acidic residues" evidence="1">
    <location>
        <begin position="41"/>
        <end position="62"/>
    </location>
</feature>
<proteinExistence type="predicted"/>
<comment type="caution">
    <text evidence="2">The sequence shown here is derived from an EMBL/GenBank/DDBJ whole genome shotgun (WGS) entry which is preliminary data.</text>
</comment>
<accession>A0ABS8WRT4</accession>
<evidence type="ECO:0000313" key="3">
    <source>
        <dbReference type="Proteomes" id="UP000823775"/>
    </source>
</evidence>
<keyword evidence="3" id="KW-1185">Reference proteome</keyword>
<dbReference type="EMBL" id="JACEIK010009287">
    <property type="protein sequence ID" value="MCE3052187.1"/>
    <property type="molecule type" value="Genomic_DNA"/>
</dbReference>
<feature type="region of interest" description="Disordered" evidence="1">
    <location>
        <begin position="41"/>
        <end position="77"/>
    </location>
</feature>
<name>A0ABS8WRT4_DATST</name>